<dbReference type="Pfam" id="PF04246">
    <property type="entry name" value="RseC_MucC"/>
    <property type="match status" value="1"/>
</dbReference>
<protein>
    <submittedName>
        <fullName evidence="2">Sigma factor regulator MucC</fullName>
    </submittedName>
</protein>
<keyword evidence="1" id="KW-0472">Membrane</keyword>
<dbReference type="PANTHER" id="PTHR35867">
    <property type="entry name" value="PROTEIN RSEC"/>
    <property type="match status" value="1"/>
</dbReference>
<dbReference type="InterPro" id="IPR026268">
    <property type="entry name" value="RseC"/>
</dbReference>
<name>A0A858Q8J3_9GAMM</name>
<sequence length="146" mass="15557">MIEEEAIVTEVEGHSIWVEKFQKSACGSCAQGCSTSLVARMLGDKPMRLKVDADGPMSPGDRVIIGVEEGALLAGSFRMYLLPLFFLLGGALLGKLLADQGVFASADAGSIFGGLLGLGLTFVLLKYCPGLHGQDLRPVFIRRISR</sequence>
<dbReference type="EMBL" id="CP046565">
    <property type="protein sequence ID" value="QJD30147.1"/>
    <property type="molecule type" value="Genomic_DNA"/>
</dbReference>
<dbReference type="RefSeq" id="WP_169603426.1">
    <property type="nucleotide sequence ID" value="NZ_CP046565.1"/>
</dbReference>
<reference evidence="3" key="1">
    <citation type="submission" date="2019-12" db="EMBL/GenBank/DDBJ databases">
        <authorList>
            <person name="Awala S.I."/>
            <person name="Rhee S.K."/>
        </authorList>
    </citation>
    <scope>NUCLEOTIDE SEQUENCE [LARGE SCALE GENOMIC DNA]</scope>
    <source>
        <strain evidence="3">IM1</strain>
    </source>
</reference>
<feature type="transmembrane region" description="Helical" evidence="1">
    <location>
        <begin position="110"/>
        <end position="128"/>
    </location>
</feature>
<keyword evidence="1" id="KW-0812">Transmembrane</keyword>
<organism evidence="2 3">
    <name type="scientific">Methylococcus geothermalis</name>
    <dbReference type="NCBI Taxonomy" id="2681310"/>
    <lineage>
        <taxon>Bacteria</taxon>
        <taxon>Pseudomonadati</taxon>
        <taxon>Pseudomonadota</taxon>
        <taxon>Gammaproteobacteria</taxon>
        <taxon>Methylococcales</taxon>
        <taxon>Methylococcaceae</taxon>
        <taxon>Methylococcus</taxon>
    </lineage>
</organism>
<dbReference type="InterPro" id="IPR007359">
    <property type="entry name" value="SigmaE_reg_RseC_MucC"/>
</dbReference>
<evidence type="ECO:0000313" key="2">
    <source>
        <dbReference type="EMBL" id="QJD30147.1"/>
    </source>
</evidence>
<keyword evidence="3" id="KW-1185">Reference proteome</keyword>
<dbReference type="KEGG" id="metu:GNH96_09310"/>
<dbReference type="PIRSF" id="PIRSF004923">
    <property type="entry name" value="RseC"/>
    <property type="match status" value="1"/>
</dbReference>
<accession>A0A858Q8J3</accession>
<dbReference type="PANTHER" id="PTHR35867:SF1">
    <property type="entry name" value="PROTEIN RSEC"/>
    <property type="match status" value="1"/>
</dbReference>
<dbReference type="Proteomes" id="UP000503004">
    <property type="component" value="Chromosome"/>
</dbReference>
<proteinExistence type="predicted"/>
<evidence type="ECO:0000313" key="3">
    <source>
        <dbReference type="Proteomes" id="UP000503004"/>
    </source>
</evidence>
<feature type="transmembrane region" description="Helical" evidence="1">
    <location>
        <begin position="80"/>
        <end position="98"/>
    </location>
</feature>
<evidence type="ECO:0000256" key="1">
    <source>
        <dbReference type="SAM" id="Phobius"/>
    </source>
</evidence>
<keyword evidence="1" id="KW-1133">Transmembrane helix</keyword>
<dbReference type="AlphaFoldDB" id="A0A858Q8J3"/>
<gene>
    <name evidence="2" type="ORF">GNH96_09310</name>
</gene>